<keyword evidence="3" id="KW-1005">Bacterial flagellum biogenesis</keyword>
<comment type="subcellular location">
    <subcellularLocation>
        <location evidence="1">Cytoplasm</location>
        <location evidence="1">Cytosol</location>
    </subcellularLocation>
</comment>
<dbReference type="Proteomes" id="UP000321272">
    <property type="component" value="Chromosome"/>
</dbReference>
<proteinExistence type="predicted"/>
<evidence type="ECO:0000256" key="1">
    <source>
        <dbReference type="ARBA" id="ARBA00004514"/>
    </source>
</evidence>
<keyword evidence="6" id="KW-0966">Cell projection</keyword>
<dbReference type="KEGG" id="paur:FGL86_15065"/>
<keyword evidence="7" id="KW-1185">Reference proteome</keyword>
<keyword evidence="6" id="KW-0282">Flagellum</keyword>
<evidence type="ECO:0000256" key="3">
    <source>
        <dbReference type="ARBA" id="ARBA00022795"/>
    </source>
</evidence>
<evidence type="ECO:0000256" key="4">
    <source>
        <dbReference type="ARBA" id="ARBA00023186"/>
    </source>
</evidence>
<dbReference type="RefSeq" id="WP_147185451.1">
    <property type="nucleotide sequence ID" value="NZ_CP042382.1"/>
</dbReference>
<gene>
    <name evidence="6" type="ORF">FGL86_15065</name>
</gene>
<dbReference type="Gene3D" id="1.20.58.380">
    <property type="entry name" value="Flagellar protein flit"/>
    <property type="match status" value="1"/>
</dbReference>
<evidence type="ECO:0000256" key="5">
    <source>
        <dbReference type="ARBA" id="ARBA00093797"/>
    </source>
</evidence>
<keyword evidence="2" id="KW-0963">Cytoplasm</keyword>
<dbReference type="OrthoDB" id="6238322at2"/>
<evidence type="ECO:0000313" key="7">
    <source>
        <dbReference type="Proteomes" id="UP000321272"/>
    </source>
</evidence>
<organism evidence="6 7">
    <name type="scientific">Pistricoccus aurantiacus</name>
    <dbReference type="NCBI Taxonomy" id="1883414"/>
    <lineage>
        <taxon>Bacteria</taxon>
        <taxon>Pseudomonadati</taxon>
        <taxon>Pseudomonadota</taxon>
        <taxon>Gammaproteobacteria</taxon>
        <taxon>Oceanospirillales</taxon>
        <taxon>Halomonadaceae</taxon>
        <taxon>Pistricoccus</taxon>
    </lineage>
</organism>
<sequence>MMKLSQAPIETPQQVVEYYEALLARSGRMLQAAQEGDWETLLDEQSHYVIEIDRLSQYEPELELDESCRDSKSALVERILEQDMELRQLLEAKRDTLGELIGSSQRKRDLGKAYQSGGRVVDASERFIATLNAGPTAR</sequence>
<reference evidence="6 7" key="1">
    <citation type="submission" date="2019-06" db="EMBL/GenBank/DDBJ databases">
        <title>Genome analyses of bacteria isolated from kimchi.</title>
        <authorList>
            <person name="Lee S."/>
            <person name="Ahn S."/>
            <person name="Roh S."/>
        </authorList>
    </citation>
    <scope>NUCLEOTIDE SEQUENCE [LARGE SCALE GENOMIC DNA]</scope>
    <source>
        <strain evidence="6 7">CBA4606</strain>
    </source>
</reference>
<accession>A0A5B8SV49</accession>
<keyword evidence="4" id="KW-0143">Chaperone</keyword>
<dbReference type="AlphaFoldDB" id="A0A5B8SV49"/>
<evidence type="ECO:0000256" key="2">
    <source>
        <dbReference type="ARBA" id="ARBA00022490"/>
    </source>
</evidence>
<dbReference type="Pfam" id="PF05400">
    <property type="entry name" value="FliT"/>
    <property type="match status" value="1"/>
</dbReference>
<evidence type="ECO:0000313" key="6">
    <source>
        <dbReference type="EMBL" id="QEA40271.1"/>
    </source>
</evidence>
<keyword evidence="6" id="KW-0969">Cilium</keyword>
<dbReference type="InterPro" id="IPR008622">
    <property type="entry name" value="FliT"/>
</dbReference>
<protein>
    <recommendedName>
        <fullName evidence="5">Flagellar protein FliT</fullName>
    </recommendedName>
</protein>
<dbReference type="GO" id="GO:0044781">
    <property type="term" value="P:bacterial-type flagellum organization"/>
    <property type="evidence" value="ECO:0007669"/>
    <property type="project" value="UniProtKB-KW"/>
</dbReference>
<dbReference type="EMBL" id="CP042382">
    <property type="protein sequence ID" value="QEA40271.1"/>
    <property type="molecule type" value="Genomic_DNA"/>
</dbReference>
<name>A0A5B8SV49_9GAMM</name>